<dbReference type="CDD" id="cd03141">
    <property type="entry name" value="GATase1_Hsp31_like"/>
    <property type="match status" value="1"/>
</dbReference>
<dbReference type="GO" id="GO:0019243">
    <property type="term" value="P:methylglyoxal catabolic process to D-lactate via S-lactoyl-glutathione"/>
    <property type="evidence" value="ECO:0007669"/>
    <property type="project" value="TreeGrafter"/>
</dbReference>
<accession>A0AAW1SWF3</accession>
<feature type="domain" description="DJ-1/PfpI" evidence="4">
    <location>
        <begin position="27"/>
        <end position="212"/>
    </location>
</feature>
<evidence type="ECO:0000259" key="4">
    <source>
        <dbReference type="Pfam" id="PF01965"/>
    </source>
</evidence>
<keyword evidence="6" id="KW-1185">Reference proteome</keyword>
<dbReference type="AlphaFoldDB" id="A0AAW1SWF3"/>
<evidence type="ECO:0000256" key="1">
    <source>
        <dbReference type="ARBA" id="ARBA00023016"/>
    </source>
</evidence>
<dbReference type="Pfam" id="PF01965">
    <property type="entry name" value="DJ-1_PfpI"/>
    <property type="match status" value="1"/>
</dbReference>
<evidence type="ECO:0000313" key="5">
    <source>
        <dbReference type="EMBL" id="KAK9860422.1"/>
    </source>
</evidence>
<dbReference type="Proteomes" id="UP001485043">
    <property type="component" value="Unassembled WGS sequence"/>
</dbReference>
<keyword evidence="2" id="KW-0456">Lyase</keyword>
<evidence type="ECO:0000256" key="3">
    <source>
        <dbReference type="ARBA" id="ARBA00038493"/>
    </source>
</evidence>
<organism evidence="5 6">
    <name type="scientific">Apatococcus fuscideae</name>
    <dbReference type="NCBI Taxonomy" id="2026836"/>
    <lineage>
        <taxon>Eukaryota</taxon>
        <taxon>Viridiplantae</taxon>
        <taxon>Chlorophyta</taxon>
        <taxon>core chlorophytes</taxon>
        <taxon>Trebouxiophyceae</taxon>
        <taxon>Chlorellales</taxon>
        <taxon>Chlorellaceae</taxon>
        <taxon>Apatococcus</taxon>
    </lineage>
</organism>
<evidence type="ECO:0000256" key="2">
    <source>
        <dbReference type="ARBA" id="ARBA00023239"/>
    </source>
</evidence>
<dbReference type="GO" id="GO:0005737">
    <property type="term" value="C:cytoplasm"/>
    <property type="evidence" value="ECO:0007669"/>
    <property type="project" value="TreeGrafter"/>
</dbReference>
<comment type="caution">
    <text evidence="5">The sequence shown here is derived from an EMBL/GenBank/DDBJ whole genome shotgun (WGS) entry which is preliminary data.</text>
</comment>
<reference evidence="5 6" key="1">
    <citation type="journal article" date="2024" name="Nat. Commun.">
        <title>Phylogenomics reveals the evolutionary origins of lichenization in chlorophyte algae.</title>
        <authorList>
            <person name="Puginier C."/>
            <person name="Libourel C."/>
            <person name="Otte J."/>
            <person name="Skaloud P."/>
            <person name="Haon M."/>
            <person name="Grisel S."/>
            <person name="Petersen M."/>
            <person name="Berrin J.G."/>
            <person name="Delaux P.M."/>
            <person name="Dal Grande F."/>
            <person name="Keller J."/>
        </authorList>
    </citation>
    <scope>NUCLEOTIDE SEQUENCE [LARGE SCALE GENOMIC DNA]</scope>
    <source>
        <strain evidence="5 6">SAG 2523</strain>
    </source>
</reference>
<dbReference type="EMBL" id="JALJOV010000840">
    <property type="protein sequence ID" value="KAK9860422.1"/>
    <property type="molecule type" value="Genomic_DNA"/>
</dbReference>
<dbReference type="PANTHER" id="PTHR48094">
    <property type="entry name" value="PROTEIN/NUCLEIC ACID DEGLYCASE DJ-1-RELATED"/>
    <property type="match status" value="1"/>
</dbReference>
<dbReference type="Gene3D" id="3.40.50.880">
    <property type="match status" value="1"/>
</dbReference>
<proteinExistence type="inferred from homology"/>
<dbReference type="PANTHER" id="PTHR48094:SF11">
    <property type="entry name" value="GLUTATHIONE-INDEPENDENT GLYOXALASE HSP31-RELATED"/>
    <property type="match status" value="1"/>
</dbReference>
<name>A0AAW1SWF3_9CHLO</name>
<dbReference type="InterPro" id="IPR029062">
    <property type="entry name" value="Class_I_gatase-like"/>
</dbReference>
<keyword evidence="1" id="KW-0346">Stress response</keyword>
<protein>
    <recommendedName>
        <fullName evidence="4">DJ-1/PfpI domain-containing protein</fullName>
    </recommendedName>
</protein>
<evidence type="ECO:0000313" key="6">
    <source>
        <dbReference type="Proteomes" id="UP001485043"/>
    </source>
</evidence>
<sequence length="217" mass="22881">MAIGKVLILSTSVAKIKDTPSGCWVEEVAAPYYAFKTKGIAADIASVKGGEIPWDPNSTKGDFFTPTAQAFSNDVEAKEACTKSKPLSSIDSIDGYDALFIPGGHGIVFDGPGNKEMAALIVKFWTAGKIVSAVCHGPIALCGVEVDGKPLVEGKKVTGFSNSEEDAVGKTAEMPFLLESRIKELGGNYSSMADWHSHVVTDGKLITGQNPQSRGID</sequence>
<dbReference type="InterPro" id="IPR002818">
    <property type="entry name" value="DJ-1/PfpI"/>
</dbReference>
<dbReference type="GO" id="GO:0019172">
    <property type="term" value="F:glyoxalase III activity"/>
    <property type="evidence" value="ECO:0007669"/>
    <property type="project" value="TreeGrafter"/>
</dbReference>
<dbReference type="InterPro" id="IPR050325">
    <property type="entry name" value="Prot/Nucl_acid_deglycase"/>
</dbReference>
<gene>
    <name evidence="5" type="ORF">WJX84_006531</name>
</gene>
<dbReference type="SUPFAM" id="SSF52317">
    <property type="entry name" value="Class I glutamine amidotransferase-like"/>
    <property type="match status" value="1"/>
</dbReference>
<comment type="similarity">
    <text evidence="3">Belongs to the peptidase C56 family. HSP31-like subfamily.</text>
</comment>